<keyword evidence="2" id="KW-1185">Reference proteome</keyword>
<reference evidence="2" key="1">
    <citation type="submission" date="2017-02" db="EMBL/GenBank/DDBJ databases">
        <title>Comparative genomics and description of representatives of a novel lineage of planctomycetes thriving in anoxic sediments.</title>
        <authorList>
            <person name="Spring S."/>
            <person name="Bunk B."/>
            <person name="Sproer C."/>
        </authorList>
    </citation>
    <scope>NUCLEOTIDE SEQUENCE [LARGE SCALE GENOMIC DNA]</scope>
    <source>
        <strain evidence="2">SM-Chi-D1</strain>
    </source>
</reference>
<accession>A0A1Q2MEG7</accession>
<dbReference type="EMBL" id="CP019646">
    <property type="protein sequence ID" value="AQQ71044.1"/>
    <property type="molecule type" value="Genomic_DNA"/>
</dbReference>
<dbReference type="STRING" id="1851148.SMSP2_01408"/>
<dbReference type="OrthoDB" id="195152at2"/>
<dbReference type="AlphaFoldDB" id="A0A1Q2MEG7"/>
<organism evidence="1 2">
    <name type="scientific">Limihaloglobus sulfuriphilus</name>
    <dbReference type="NCBI Taxonomy" id="1851148"/>
    <lineage>
        <taxon>Bacteria</taxon>
        <taxon>Pseudomonadati</taxon>
        <taxon>Planctomycetota</taxon>
        <taxon>Phycisphaerae</taxon>
        <taxon>Sedimentisphaerales</taxon>
        <taxon>Sedimentisphaeraceae</taxon>
        <taxon>Limihaloglobus</taxon>
    </lineage>
</organism>
<name>A0A1Q2MEG7_9BACT</name>
<gene>
    <name evidence="1" type="ORF">SMSP2_01408</name>
</gene>
<dbReference type="Proteomes" id="UP000188181">
    <property type="component" value="Chromosome"/>
</dbReference>
<evidence type="ECO:0000313" key="2">
    <source>
        <dbReference type="Proteomes" id="UP000188181"/>
    </source>
</evidence>
<proteinExistence type="predicted"/>
<dbReference type="KEGG" id="pbas:SMSP2_01408"/>
<evidence type="ECO:0000313" key="1">
    <source>
        <dbReference type="EMBL" id="AQQ71044.1"/>
    </source>
</evidence>
<dbReference type="RefSeq" id="WP_146683261.1">
    <property type="nucleotide sequence ID" value="NZ_CP019646.1"/>
</dbReference>
<sequence>MQKIIIFIVVFISPLIAGYETLMYDRFADGERVSQSLPDSARWFTKMPPESVFTSSHGLDYRIETAPYGVQQVWCHFTPAGQQVCLESGEQIRLRVVLEMLSGSDASWDRGLMLGLFNSMGTRDETDGTYSSANRNDDNGFFIITNPGKTTYNYAKLCMVTENTSSDHFVNYTVLNTFTSYNMSTEAVDISFDILRVPGGLKINSVIGPYSSIYDEFIPIEDGSDYLCFDTISLFLDGRAFPGDIGAFGLDFAGVYLYRTDACSETCGYGNRLAGDINRDCYVNIIDFYVLSRQWLWETALQ</sequence>
<evidence type="ECO:0008006" key="3">
    <source>
        <dbReference type="Google" id="ProtNLM"/>
    </source>
</evidence>
<protein>
    <recommendedName>
        <fullName evidence="3">Dockerin domain-containing protein</fullName>
    </recommendedName>
</protein>